<dbReference type="SUPFAM" id="SSF53474">
    <property type="entry name" value="alpha/beta-Hydrolases"/>
    <property type="match status" value="1"/>
</dbReference>
<feature type="domain" description="Fungal lipase-type" evidence="3">
    <location>
        <begin position="35"/>
        <end position="155"/>
    </location>
</feature>
<dbReference type="InterPro" id="IPR002921">
    <property type="entry name" value="Fungal_lipase-type"/>
</dbReference>
<accession>A0AAD4Q3C7</accession>
<keyword evidence="1" id="KW-0732">Signal</keyword>
<evidence type="ECO:0000259" key="3">
    <source>
        <dbReference type="Pfam" id="PF01764"/>
    </source>
</evidence>
<dbReference type="PANTHER" id="PTHR46640">
    <property type="entry name" value="TRIACYLGLYCEROL LIPASE, PUTATIVE (AFU_ORTHOLOGUE AFUA_6G06510)-RELATED"/>
    <property type="match status" value="1"/>
</dbReference>
<evidence type="ECO:0000256" key="1">
    <source>
        <dbReference type="ARBA" id="ARBA00022729"/>
    </source>
</evidence>
<name>A0AAD4Q3C7_9EURO</name>
<dbReference type="PANTHER" id="PTHR46640:SF1">
    <property type="entry name" value="FUNGAL LIPASE-LIKE DOMAIN-CONTAINING PROTEIN-RELATED"/>
    <property type="match status" value="1"/>
</dbReference>
<dbReference type="GeneID" id="70248205"/>
<keyword evidence="5" id="KW-1185">Reference proteome</keyword>
<evidence type="ECO:0000256" key="2">
    <source>
        <dbReference type="ARBA" id="ARBA00022801"/>
    </source>
</evidence>
<comment type="caution">
    <text evidence="4">The sequence shown here is derived from an EMBL/GenBank/DDBJ whole genome shotgun (WGS) entry which is preliminary data.</text>
</comment>
<reference evidence="4" key="1">
    <citation type="submission" date="2021-12" db="EMBL/GenBank/DDBJ databases">
        <title>Convergent genome expansion in fungi linked to evolution of root-endophyte symbiosis.</title>
        <authorList>
            <consortium name="DOE Joint Genome Institute"/>
            <person name="Ke Y.-H."/>
            <person name="Bonito G."/>
            <person name="Liao H.-L."/>
            <person name="Looney B."/>
            <person name="Rojas-Flechas A."/>
            <person name="Nash J."/>
            <person name="Hameed K."/>
            <person name="Schadt C."/>
            <person name="Martin F."/>
            <person name="Crous P.W."/>
            <person name="Miettinen O."/>
            <person name="Magnuson J.K."/>
            <person name="Labbe J."/>
            <person name="Jacobson D."/>
            <person name="Doktycz M.J."/>
            <person name="Veneault-Fourrey C."/>
            <person name="Kuo A."/>
            <person name="Mondo S."/>
            <person name="Calhoun S."/>
            <person name="Riley R."/>
            <person name="Ohm R."/>
            <person name="LaButti K."/>
            <person name="Andreopoulos B."/>
            <person name="Pangilinan J."/>
            <person name="Nolan M."/>
            <person name="Tritt A."/>
            <person name="Clum A."/>
            <person name="Lipzen A."/>
            <person name="Daum C."/>
            <person name="Barry K."/>
            <person name="Grigoriev I.V."/>
            <person name="Vilgalys R."/>
        </authorList>
    </citation>
    <scope>NUCLEOTIDE SEQUENCE</scope>
    <source>
        <strain evidence="4">PMI_201</strain>
    </source>
</reference>
<dbReference type="RefSeq" id="XP_046075022.1">
    <property type="nucleotide sequence ID" value="XM_046217918.1"/>
</dbReference>
<evidence type="ECO:0000313" key="4">
    <source>
        <dbReference type="EMBL" id="KAH8701646.1"/>
    </source>
</evidence>
<evidence type="ECO:0000313" key="5">
    <source>
        <dbReference type="Proteomes" id="UP001201262"/>
    </source>
</evidence>
<dbReference type="InterPro" id="IPR029058">
    <property type="entry name" value="AB_hydrolase_fold"/>
</dbReference>
<gene>
    <name evidence="4" type="ORF">BGW36DRAFT_394481</name>
</gene>
<dbReference type="CDD" id="cd00519">
    <property type="entry name" value="Lipase_3"/>
    <property type="match status" value="1"/>
</dbReference>
<proteinExistence type="predicted"/>
<dbReference type="EMBL" id="JAJTJA010000003">
    <property type="protein sequence ID" value="KAH8701646.1"/>
    <property type="molecule type" value="Genomic_DNA"/>
</dbReference>
<keyword evidence="2 4" id="KW-0378">Hydrolase</keyword>
<protein>
    <submittedName>
        <fullName evidence="4">Alpha/Beta hydrolase protein</fullName>
    </submittedName>
</protein>
<dbReference type="Pfam" id="PF01764">
    <property type="entry name" value="Lipase_3"/>
    <property type="match status" value="1"/>
</dbReference>
<dbReference type="Gene3D" id="3.40.50.1820">
    <property type="entry name" value="alpha/beta hydrolase"/>
    <property type="match status" value="1"/>
</dbReference>
<dbReference type="Proteomes" id="UP001201262">
    <property type="component" value="Unassembled WGS sequence"/>
</dbReference>
<organism evidence="4 5">
    <name type="scientific">Talaromyces proteolyticus</name>
    <dbReference type="NCBI Taxonomy" id="1131652"/>
    <lineage>
        <taxon>Eukaryota</taxon>
        <taxon>Fungi</taxon>
        <taxon>Dikarya</taxon>
        <taxon>Ascomycota</taxon>
        <taxon>Pezizomycotina</taxon>
        <taxon>Eurotiomycetes</taxon>
        <taxon>Eurotiomycetidae</taxon>
        <taxon>Eurotiales</taxon>
        <taxon>Trichocomaceae</taxon>
        <taxon>Talaromyces</taxon>
        <taxon>Talaromyces sect. Bacilispori</taxon>
    </lineage>
</organism>
<sequence>MVPSKTVCTGSAFDITITKEINELVTDTQKKRISVVVRGSTSPTDFSNDLDTALVVPKLSGVDFPSGVMIMAGINIPWSAVHDEIITEVKKLVEIYPDYTQESTGHSLGGALTYMPYISLSQNFPNKSITSNALAAFPIGNQAFANFGSSQHGTLNWGNNALDSVPPFNFAYYGNEYYSYGTPLSTLQCNAGNGMYGVTPEHVSSFDVLEMMAGCDPVSRRFIECSEDKGR</sequence>
<dbReference type="AlphaFoldDB" id="A0AAD4Q3C7"/>
<dbReference type="InterPro" id="IPR051299">
    <property type="entry name" value="AB_hydrolase_lip/est"/>
</dbReference>
<dbReference type="GO" id="GO:0006629">
    <property type="term" value="P:lipid metabolic process"/>
    <property type="evidence" value="ECO:0007669"/>
    <property type="project" value="InterPro"/>
</dbReference>
<dbReference type="GO" id="GO:0016787">
    <property type="term" value="F:hydrolase activity"/>
    <property type="evidence" value="ECO:0007669"/>
    <property type="project" value="UniProtKB-KW"/>
</dbReference>